<feature type="region of interest" description="Disordered" evidence="1">
    <location>
        <begin position="391"/>
        <end position="504"/>
    </location>
</feature>
<feature type="compositionally biased region" description="Gly residues" evidence="1">
    <location>
        <begin position="197"/>
        <end position="223"/>
    </location>
</feature>
<feature type="compositionally biased region" description="Polar residues" evidence="1">
    <location>
        <begin position="409"/>
        <end position="418"/>
    </location>
</feature>
<organism evidence="2 3">
    <name type="scientific">Odocoileus virginianus</name>
    <name type="common">White-tailed deer</name>
    <dbReference type="NCBI Taxonomy" id="9874"/>
    <lineage>
        <taxon>Eukaryota</taxon>
        <taxon>Metazoa</taxon>
        <taxon>Chordata</taxon>
        <taxon>Craniata</taxon>
        <taxon>Vertebrata</taxon>
        <taxon>Euteleostomi</taxon>
        <taxon>Mammalia</taxon>
        <taxon>Eutheria</taxon>
        <taxon>Laurasiatheria</taxon>
        <taxon>Artiodactyla</taxon>
        <taxon>Ruminantia</taxon>
        <taxon>Pecora</taxon>
        <taxon>Cervidae</taxon>
        <taxon>Odocoileinae</taxon>
        <taxon>Odocoileus</taxon>
    </lineage>
</organism>
<dbReference type="RefSeq" id="XP_070313192.1">
    <property type="nucleotide sequence ID" value="XM_070457091.1"/>
</dbReference>
<protein>
    <submittedName>
        <fullName evidence="3">Collagen, type I, alpha 1a-like</fullName>
    </submittedName>
</protein>
<evidence type="ECO:0000313" key="3">
    <source>
        <dbReference type="RefSeq" id="XP_070313192.1"/>
    </source>
</evidence>
<name>A0ABM4HC93_ODOVR</name>
<dbReference type="GeneID" id="139031719"/>
<feature type="compositionally biased region" description="Low complexity" evidence="1">
    <location>
        <begin position="125"/>
        <end position="141"/>
    </location>
</feature>
<reference evidence="3" key="2">
    <citation type="submission" date="2025-08" db="UniProtKB">
        <authorList>
            <consortium name="RefSeq"/>
        </authorList>
    </citation>
    <scope>IDENTIFICATION</scope>
    <source>
        <tissue evidence="3">Tongue muscle</tissue>
    </source>
</reference>
<sequence>MPTDPPGRISFPCSVSSVGTWPPGLWRGPYENRTAPPSAAPLAQTRSLCSGLLPPHQSARPPPGVQLGLVVGLLHMPIGFRGYKRKPQSVQDKVQIHETPLGTLSGSQGGHSPELGGQGAERCRSNPSSIFSSRESSASSESRTHRASHLPPPACTIELAQHAHKPPRGHWGARPPAARKVTQLLHQEPQRGDWRKGGGSSGRGAAGAGGGGWGGGSRRGPGGHGEEREQKAKAGAGGSGRGPSPRPLAVASPGPQRGSDPLSPREDKRRGAAPPEAATPAPQPCEPAPGQTASGVLALPYSGTAWGPRSSRGLPRGPQQLTRGPRRPPGGRRPGAQARRRSRLGPALSPRPRGPALVAPPSWPRPRGPALPAIPVRCRPLVAISGVASLLAPPRPPLAPTQARARLPQQATAPSGQPTGPGHRRAPTQPVPASRSPPNPLSSPPSQGRAQFGGCRDPIYSHGVRTLGDSHPSPEVASSPGCFPGGRRAAGGPSWGSQGRGGLRSVPIWEQRGAPTRAGPGEKVCLSLQRPWEEGDPHFTDLGASPSHRRLEPLGRALARQVSLDLSPSPVRRLSPRDPWAAAGAPTAEATAWAKWAIGQHLQTRV</sequence>
<evidence type="ECO:0000256" key="1">
    <source>
        <dbReference type="SAM" id="MobiDB-lite"/>
    </source>
</evidence>
<proteinExistence type="predicted"/>
<accession>A0ABM4HC93</accession>
<gene>
    <name evidence="3" type="primary">LOC139031719</name>
</gene>
<feature type="region of interest" description="Disordered" evidence="1">
    <location>
        <begin position="100"/>
        <end position="373"/>
    </location>
</feature>
<dbReference type="Proteomes" id="UP001652640">
    <property type="component" value="Chromosome 28"/>
</dbReference>
<keyword evidence="2" id="KW-1185">Reference proteome</keyword>
<evidence type="ECO:0000313" key="2">
    <source>
        <dbReference type="Proteomes" id="UP001652640"/>
    </source>
</evidence>
<reference evidence="2" key="1">
    <citation type="journal article" date="2022" name="J. Hered.">
        <title>A De Novo Chromosome-Level Genome Assembly of the White-Tailed Deer, Odocoileus Virginianus.</title>
        <authorList>
            <person name="London E.W."/>
            <person name="Roca A.L."/>
            <person name="Novakofski J.E."/>
            <person name="Mateus-Pinilla N.E."/>
        </authorList>
    </citation>
    <scope>NUCLEOTIDE SEQUENCE [LARGE SCALE GENOMIC DNA]</scope>
</reference>